<dbReference type="Pfam" id="PF03577">
    <property type="entry name" value="Peptidase_C69"/>
    <property type="match status" value="1"/>
</dbReference>
<dbReference type="EC" id="3.4.-.-" evidence="6"/>
<evidence type="ECO:0000256" key="2">
    <source>
        <dbReference type="ARBA" id="ARBA00007225"/>
    </source>
</evidence>
<evidence type="ECO:0000256" key="6">
    <source>
        <dbReference type="RuleBase" id="RU364089"/>
    </source>
</evidence>
<dbReference type="EMBL" id="BRPL01000002">
    <property type="protein sequence ID" value="GLB46834.1"/>
    <property type="molecule type" value="Genomic_DNA"/>
</dbReference>
<dbReference type="Gene3D" id="3.60.60.10">
    <property type="entry name" value="Penicillin V Acylase, Chain A"/>
    <property type="match status" value="1"/>
</dbReference>
<evidence type="ECO:0000256" key="4">
    <source>
        <dbReference type="ARBA" id="ARBA00022801"/>
    </source>
</evidence>
<reference evidence="7" key="2">
    <citation type="journal article" date="2023" name="PLoS ONE">
        <title>Philodulcilactobacillus myokoensis gen. nov., sp. nov., a fructophilic, acidophilic, and agar-phobic lactic acid bacterium isolated from fermented vegetable extracts.</title>
        <authorList>
            <person name="Kouya T."/>
            <person name="Ishiyama Y."/>
            <person name="Ohashi S."/>
            <person name="Kumakubo R."/>
            <person name="Yamazaki T."/>
            <person name="Otaki T."/>
        </authorList>
    </citation>
    <scope>NUCLEOTIDE SEQUENCE</scope>
    <source>
        <strain evidence="7">WR16-4</strain>
    </source>
</reference>
<dbReference type="Proteomes" id="UP001144204">
    <property type="component" value="Unassembled WGS sequence"/>
</dbReference>
<dbReference type="RefSeq" id="WP_286136296.1">
    <property type="nucleotide sequence ID" value="NZ_BRPL01000002.1"/>
</dbReference>
<evidence type="ECO:0000313" key="8">
    <source>
        <dbReference type="Proteomes" id="UP001144204"/>
    </source>
</evidence>
<dbReference type="PANTHER" id="PTHR12994:SF17">
    <property type="entry name" value="LD30995P"/>
    <property type="match status" value="1"/>
</dbReference>
<gene>
    <name evidence="7" type="primary">pepD4</name>
    <name evidence="7" type="ORF">WR164_08130</name>
</gene>
<keyword evidence="5 6" id="KW-0224">Dipeptidase</keyword>
<sequence>MLNNYQACTSILIGKNATVDGSTMIGRNEDSRSAWPKYFVKHNHIDHESNPIFKSHDNHFQLTLPKHQFAYSATPEWTKQYGLFEEDGINEFNVAMSATESNYANDDVLSADPLVKDGIGEEAMVTVVLPYIKTARDGVKRLGSLIEKYGSDENNGILFSDENEVWYMENGSGHHWVAVKIPDDSYAVVANQIAIQEINFSDQNHYMWSKNIKKFVQKYHLNHDVNHQFNFRNIFGTHNLSDTYYNTPRVWYGQKMFNPEVKQQPNSQEMPMIRKADRLLSINDAKTFLSSHYQGTEYDPVGNGKPSQKHKFRPISLAKTQESHVLQIRPNKINELKGIQWLAMGVAAESIYVPFFTSMNNTPNIYQTKADAKQYNPDSAYWVYKLTGVLLDSNYSLMLPKVENVQQILRIKLQNRIFKFDQKIQQINHLNQEQIIKKINEFNQKNAEIAFTAFKKLNYQLIADSTNLSPLNYHQDLNL</sequence>
<comment type="catalytic activity">
    <reaction evidence="1">
        <text>an L-aminoacyl-L-amino acid + H2O = 2 an L-alpha-amino acid</text>
        <dbReference type="Rhea" id="RHEA:48940"/>
        <dbReference type="ChEBI" id="CHEBI:15377"/>
        <dbReference type="ChEBI" id="CHEBI:59869"/>
        <dbReference type="ChEBI" id="CHEBI:77460"/>
        <dbReference type="EC" id="3.4.13.19"/>
    </reaction>
</comment>
<evidence type="ECO:0000256" key="1">
    <source>
        <dbReference type="ARBA" id="ARBA00001670"/>
    </source>
</evidence>
<comment type="similarity">
    <text evidence="2 6">Belongs to the peptidase C69 family.</text>
</comment>
<evidence type="ECO:0000256" key="5">
    <source>
        <dbReference type="ARBA" id="ARBA00022997"/>
    </source>
</evidence>
<comment type="caution">
    <text evidence="7">The sequence shown here is derived from an EMBL/GenBank/DDBJ whole genome shotgun (WGS) entry which is preliminary data.</text>
</comment>
<reference evidence="7" key="1">
    <citation type="submission" date="2022-07" db="EMBL/GenBank/DDBJ databases">
        <authorList>
            <person name="Kouya T."/>
            <person name="Ishiyama Y."/>
        </authorList>
    </citation>
    <scope>NUCLEOTIDE SEQUENCE</scope>
    <source>
        <strain evidence="7">WR16-4</strain>
    </source>
</reference>
<dbReference type="NCBIfam" id="NF033678">
    <property type="entry name" value="C69_fam_dipept"/>
    <property type="match status" value="1"/>
</dbReference>
<dbReference type="GO" id="GO:0070004">
    <property type="term" value="F:cysteine-type exopeptidase activity"/>
    <property type="evidence" value="ECO:0007669"/>
    <property type="project" value="InterPro"/>
</dbReference>
<evidence type="ECO:0000256" key="3">
    <source>
        <dbReference type="ARBA" id="ARBA00022670"/>
    </source>
</evidence>
<dbReference type="GO" id="GO:0006508">
    <property type="term" value="P:proteolysis"/>
    <property type="evidence" value="ECO:0007669"/>
    <property type="project" value="UniProtKB-KW"/>
</dbReference>
<protein>
    <recommendedName>
        <fullName evidence="6">Dipeptidase</fullName>
        <ecNumber evidence="6">3.4.-.-</ecNumber>
    </recommendedName>
</protein>
<keyword evidence="8" id="KW-1185">Reference proteome</keyword>
<dbReference type="InterPro" id="IPR005322">
    <property type="entry name" value="Peptidase_C69"/>
</dbReference>
<dbReference type="InterPro" id="IPR047804">
    <property type="entry name" value="C69_dipept_A-like"/>
</dbReference>
<name>A0A9W6B0P6_9LACO</name>
<organism evidence="7 8">
    <name type="scientific">Philodulcilactobacillus myokoensis</name>
    <dbReference type="NCBI Taxonomy" id="2929573"/>
    <lineage>
        <taxon>Bacteria</taxon>
        <taxon>Bacillati</taxon>
        <taxon>Bacillota</taxon>
        <taxon>Bacilli</taxon>
        <taxon>Lactobacillales</taxon>
        <taxon>Lactobacillaceae</taxon>
        <taxon>Philodulcilactobacillus</taxon>
    </lineage>
</organism>
<proteinExistence type="inferred from homology"/>
<dbReference type="PANTHER" id="PTHR12994">
    <property type="entry name" value="SECERNIN"/>
    <property type="match status" value="1"/>
</dbReference>
<evidence type="ECO:0000313" key="7">
    <source>
        <dbReference type="EMBL" id="GLB46834.1"/>
    </source>
</evidence>
<keyword evidence="4 6" id="KW-0378">Hydrolase</keyword>
<dbReference type="GO" id="GO:0016805">
    <property type="term" value="F:dipeptidase activity"/>
    <property type="evidence" value="ECO:0007669"/>
    <property type="project" value="UniProtKB-KW"/>
</dbReference>
<keyword evidence="3 6" id="KW-0645">Protease</keyword>
<dbReference type="AlphaFoldDB" id="A0A9W6B0P6"/>
<accession>A0A9W6B0P6</accession>